<dbReference type="SUPFAM" id="SSF50199">
    <property type="entry name" value="Staphylococcal nuclease"/>
    <property type="match status" value="1"/>
</dbReference>
<evidence type="ECO:0000313" key="4">
    <source>
        <dbReference type="Proteomes" id="UP000387223"/>
    </source>
</evidence>
<dbReference type="InterPro" id="IPR035437">
    <property type="entry name" value="SNase_OB-fold_sf"/>
</dbReference>
<organism evidence="3 4">
    <name type="scientific">Marinobacter salsuginis</name>
    <dbReference type="NCBI Taxonomy" id="418719"/>
    <lineage>
        <taxon>Bacteria</taxon>
        <taxon>Pseudomonadati</taxon>
        <taxon>Pseudomonadota</taxon>
        <taxon>Gammaproteobacteria</taxon>
        <taxon>Pseudomonadales</taxon>
        <taxon>Marinobacteraceae</taxon>
        <taxon>Marinobacter</taxon>
    </lineage>
</organism>
<name>A0A5M3Q204_9GAMM</name>
<evidence type="ECO:0000313" key="3">
    <source>
        <dbReference type="EMBL" id="GBO89213.1"/>
    </source>
</evidence>
<keyword evidence="1" id="KW-0732">Signal</keyword>
<protein>
    <recommendedName>
        <fullName evidence="2">TNase-like domain-containing protein</fullName>
    </recommendedName>
</protein>
<feature type="chain" id="PRO_5024372932" description="TNase-like domain-containing protein" evidence="1">
    <location>
        <begin position="19"/>
        <end position="162"/>
    </location>
</feature>
<reference evidence="3 4" key="1">
    <citation type="journal article" date="2019" name="J. Gen. Appl. Microbiol.">
        <title>Aerobic degradation of cis-dichloroethene by the marine bacterium Marinobacter salsuginis strain 5N-3.</title>
        <authorList>
            <person name="Inoue Y."/>
            <person name="Fukunaga Y."/>
            <person name="Katsumata H."/>
            <person name="Ohji S."/>
            <person name="Hosoyama A."/>
            <person name="Mori K."/>
            <person name="Ando K."/>
        </authorList>
    </citation>
    <scope>NUCLEOTIDE SEQUENCE [LARGE SCALE GENOMIC DNA]</scope>
    <source>
        <strain evidence="3 4">NBRC 109114</strain>
    </source>
</reference>
<gene>
    <name evidence="3" type="ORF">MSSD14B_28810</name>
</gene>
<dbReference type="AlphaFoldDB" id="A0A5M3Q204"/>
<comment type="caution">
    <text evidence="3">The sequence shown here is derived from an EMBL/GenBank/DDBJ whole genome shotgun (WGS) entry which is preliminary data.</text>
</comment>
<dbReference type="Pfam" id="PF00565">
    <property type="entry name" value="SNase"/>
    <property type="match status" value="1"/>
</dbReference>
<accession>A0A5M3Q204</accession>
<dbReference type="InterPro" id="IPR016071">
    <property type="entry name" value="Staphylococal_nuclease_OB-fold"/>
</dbReference>
<dbReference type="EMBL" id="BGZI01000020">
    <property type="protein sequence ID" value="GBO89213.1"/>
    <property type="molecule type" value="Genomic_DNA"/>
</dbReference>
<dbReference type="RefSeq" id="WP_136631082.1">
    <property type="nucleotide sequence ID" value="NZ_BGZI01000020.1"/>
</dbReference>
<dbReference type="Gene3D" id="2.40.50.90">
    <property type="match status" value="1"/>
</dbReference>
<sequence length="162" mass="18298">MRLLIALLGALLFSQAQAFDVQGSGYIYRAVDGDTYWVSGIDPQVYRQLYSQSRDSDHFNDRYRSVKMRLGAVDTAESVHSNEARNTLRGKTISAHMKRLTEDQQVTFRCWDVGKYGRPICSVSAANIGDIGLHLIQSGFSEYVTRWGRHPFLDAQYRQAGG</sequence>
<dbReference type="Proteomes" id="UP000387223">
    <property type="component" value="Unassembled WGS sequence"/>
</dbReference>
<proteinExistence type="predicted"/>
<feature type="signal peptide" evidence="1">
    <location>
        <begin position="1"/>
        <end position="18"/>
    </location>
</feature>
<evidence type="ECO:0000256" key="1">
    <source>
        <dbReference type="SAM" id="SignalP"/>
    </source>
</evidence>
<feature type="domain" description="TNase-like" evidence="2">
    <location>
        <begin position="67"/>
        <end position="158"/>
    </location>
</feature>
<evidence type="ECO:0000259" key="2">
    <source>
        <dbReference type="Pfam" id="PF00565"/>
    </source>
</evidence>